<dbReference type="EMBL" id="AP022613">
    <property type="protein sequence ID" value="BBZ38279.1"/>
    <property type="molecule type" value="Genomic_DNA"/>
</dbReference>
<evidence type="ECO:0000259" key="1">
    <source>
        <dbReference type="Pfam" id="PF13529"/>
    </source>
</evidence>
<name>A0A1X1TGW3_9MYCO</name>
<dbReference type="RefSeq" id="WP_085232288.1">
    <property type="nucleotide sequence ID" value="NZ_AP022613.1"/>
</dbReference>
<proteinExistence type="predicted"/>
<dbReference type="InterPro" id="IPR039564">
    <property type="entry name" value="Peptidase_C39-like"/>
</dbReference>
<accession>A0A1X1TGW3</accession>
<feature type="domain" description="Peptidase C39-like" evidence="1">
    <location>
        <begin position="70"/>
        <end position="218"/>
    </location>
</feature>
<reference evidence="2 3" key="1">
    <citation type="journal article" date="2019" name="Emerg. Microbes Infect.">
        <title>Comprehensive subspecies identification of 175 nontuberculous mycobacteria species based on 7547 genomic profiles.</title>
        <authorList>
            <person name="Matsumoto Y."/>
            <person name="Kinjo T."/>
            <person name="Motooka D."/>
            <person name="Nabeya D."/>
            <person name="Jung N."/>
            <person name="Uechi K."/>
            <person name="Horii T."/>
            <person name="Iida T."/>
            <person name="Fujita J."/>
            <person name="Nakamura S."/>
        </authorList>
    </citation>
    <scope>NUCLEOTIDE SEQUENCE [LARGE SCALE GENOMIC DNA]</scope>
    <source>
        <strain evidence="2 3">JCM 14738</strain>
    </source>
</reference>
<keyword evidence="3" id="KW-1185">Reference proteome</keyword>
<sequence>MVGAGIATAARAVGAVVLAAAGTLGLAVSMAMGPAMDTAQAAPHSPNPPNSWGTLYGDPEAAAPFWHYQEYDDDCVPMSVADVVGELTGNQPSEHAIVELAHSTASITHSGPVYTIPEKHKHGDGTSFNDEPVLLAHYGIQAVSTSKSRAEKTGLPTGLESLEQALAKGRKVIAGVNAQIIWREPVKDKNKDGDPEANHAVVVTGVDTARGLVHLNDSGSRKGRNEMVPIDIFVRSWDSSGQQMTVTS</sequence>
<gene>
    <name evidence="2" type="ORF">MCNS_13420</name>
</gene>
<dbReference type="AlphaFoldDB" id="A0A1X1TGW3"/>
<dbReference type="Pfam" id="PF13529">
    <property type="entry name" value="Peptidase_C39_2"/>
    <property type="match status" value="1"/>
</dbReference>
<dbReference type="Proteomes" id="UP000467385">
    <property type="component" value="Chromosome"/>
</dbReference>
<organism evidence="2 3">
    <name type="scientific">Mycobacterium conspicuum</name>
    <dbReference type="NCBI Taxonomy" id="44010"/>
    <lineage>
        <taxon>Bacteria</taxon>
        <taxon>Bacillati</taxon>
        <taxon>Actinomycetota</taxon>
        <taxon>Actinomycetes</taxon>
        <taxon>Mycobacteriales</taxon>
        <taxon>Mycobacteriaceae</taxon>
        <taxon>Mycobacterium</taxon>
    </lineage>
</organism>
<evidence type="ECO:0000313" key="2">
    <source>
        <dbReference type="EMBL" id="BBZ38279.1"/>
    </source>
</evidence>
<dbReference type="STRING" id="44010.AWC00_08930"/>
<evidence type="ECO:0000313" key="3">
    <source>
        <dbReference type="Proteomes" id="UP000467385"/>
    </source>
</evidence>
<dbReference type="Gene3D" id="3.90.70.10">
    <property type="entry name" value="Cysteine proteinases"/>
    <property type="match status" value="1"/>
</dbReference>
<dbReference type="OrthoDB" id="461196at2"/>
<protein>
    <recommendedName>
        <fullName evidence="1">Peptidase C39-like domain-containing protein</fullName>
    </recommendedName>
</protein>